<dbReference type="WBParaSite" id="SPAL_0000816000.1">
    <property type="protein sequence ID" value="SPAL_0000816000.1"/>
    <property type="gene ID" value="SPAL_0000816000"/>
</dbReference>
<evidence type="ECO:0000313" key="2">
    <source>
        <dbReference type="WBParaSite" id="SPAL_0000816000.1"/>
    </source>
</evidence>
<protein>
    <submittedName>
        <fullName evidence="2">Endo/exonuclease/phosphatase domain-containing protein</fullName>
    </submittedName>
</protein>
<dbReference type="Gene3D" id="3.60.10.10">
    <property type="entry name" value="Endonuclease/exonuclease/phosphatase"/>
    <property type="match status" value="1"/>
</dbReference>
<dbReference type="AlphaFoldDB" id="A0A0N5BQJ6"/>
<reference evidence="2" key="1">
    <citation type="submission" date="2017-02" db="UniProtKB">
        <authorList>
            <consortium name="WormBaseParasite"/>
        </authorList>
    </citation>
    <scope>IDENTIFICATION</scope>
</reference>
<keyword evidence="1" id="KW-1185">Reference proteome</keyword>
<proteinExistence type="predicted"/>
<organism evidence="1 2">
    <name type="scientific">Strongyloides papillosus</name>
    <name type="common">Intestinal threadworm</name>
    <dbReference type="NCBI Taxonomy" id="174720"/>
    <lineage>
        <taxon>Eukaryota</taxon>
        <taxon>Metazoa</taxon>
        <taxon>Ecdysozoa</taxon>
        <taxon>Nematoda</taxon>
        <taxon>Chromadorea</taxon>
        <taxon>Rhabditida</taxon>
        <taxon>Tylenchina</taxon>
        <taxon>Panagrolaimomorpha</taxon>
        <taxon>Strongyloidoidea</taxon>
        <taxon>Strongyloididae</taxon>
        <taxon>Strongyloides</taxon>
    </lineage>
</organism>
<evidence type="ECO:0000313" key="1">
    <source>
        <dbReference type="Proteomes" id="UP000046392"/>
    </source>
</evidence>
<dbReference type="SUPFAM" id="SSF56219">
    <property type="entry name" value="DNase I-like"/>
    <property type="match status" value="1"/>
</dbReference>
<sequence>MYYIYIALLDKESSNFDLDILGVSEVRRKETLSSILPSNNIFICGDPLDNLSNGGIGFWINKKFKDEIIKYKLLKRCGLLVLNSLSILVCYAPTSNYSIEEIFLFYQDLSTLLSECKNGSTIVGGDFNASLGNDFPIDKYIGSYTYEIVTNSSGLLLREFAIANKLRIQNSFFKERKSLRPTWFSPNNLVKKELYYILSCKTKCFNISSTPFTKYNINSDHKLIVGKFLVKRKTFHKSKLPKNIDIEKLKSLNSVFCNLKFDINMNESIDEIYNELINRLSNIECSIANKSLKLKSKKLSDRTINLLNRRKILAELARKPDATLKLRIEFAKLAKLTRKTMEFDLSEYNGKLRLDAILENKSLKRTNKNLLFHKKFPAISSDKIQTFYAELYDGKKLKLQSQLLPVLPFLNGEIIEVILSSNGYGAKGPDGINLGLIQLLYDEIRDTLTKFFNLILAKNQIPSI</sequence>
<dbReference type="InterPro" id="IPR036691">
    <property type="entry name" value="Endo/exonu/phosph_ase_sf"/>
</dbReference>
<dbReference type="Proteomes" id="UP000046392">
    <property type="component" value="Unplaced"/>
</dbReference>
<dbReference type="STRING" id="174720.A0A0N5BQJ6"/>
<name>A0A0N5BQJ6_STREA</name>
<accession>A0A0N5BQJ6</accession>